<proteinExistence type="predicted"/>
<accession>A0ACB9DIJ6</accession>
<evidence type="ECO:0000313" key="2">
    <source>
        <dbReference type="Proteomes" id="UP001055879"/>
    </source>
</evidence>
<reference evidence="2" key="1">
    <citation type="journal article" date="2022" name="Mol. Ecol. Resour.">
        <title>The genomes of chicory, endive, great burdock and yacon provide insights into Asteraceae palaeo-polyploidization history and plant inulin production.</title>
        <authorList>
            <person name="Fan W."/>
            <person name="Wang S."/>
            <person name="Wang H."/>
            <person name="Wang A."/>
            <person name="Jiang F."/>
            <person name="Liu H."/>
            <person name="Zhao H."/>
            <person name="Xu D."/>
            <person name="Zhang Y."/>
        </authorList>
    </citation>
    <scope>NUCLEOTIDE SEQUENCE [LARGE SCALE GENOMIC DNA]</scope>
    <source>
        <strain evidence="2">cv. Niubang</strain>
    </source>
</reference>
<reference evidence="1 2" key="2">
    <citation type="journal article" date="2022" name="Mol. Ecol. Resour.">
        <title>The genomes of chicory, endive, great burdock and yacon provide insights into Asteraceae paleo-polyploidization history and plant inulin production.</title>
        <authorList>
            <person name="Fan W."/>
            <person name="Wang S."/>
            <person name="Wang H."/>
            <person name="Wang A."/>
            <person name="Jiang F."/>
            <person name="Liu H."/>
            <person name="Zhao H."/>
            <person name="Xu D."/>
            <person name="Zhang Y."/>
        </authorList>
    </citation>
    <scope>NUCLEOTIDE SEQUENCE [LARGE SCALE GENOMIC DNA]</scope>
    <source>
        <strain evidence="2">cv. Niubang</strain>
    </source>
</reference>
<dbReference type="EMBL" id="CM042049">
    <property type="protein sequence ID" value="KAI3746081.1"/>
    <property type="molecule type" value="Genomic_DNA"/>
</dbReference>
<evidence type="ECO:0000313" key="1">
    <source>
        <dbReference type="EMBL" id="KAI3746081.1"/>
    </source>
</evidence>
<sequence length="161" mass="18560">MVHGRRWFMVKSRYGCSRSPMVHRSRCPIDGSQICEEDGGRLPRRCPWLQKIFFTLFFQRFSGFHGCPWPSIWSIFSGDLVASIFSGDLVASIFSNDLVLAGEMKIDVLHCRCYWWSLLLTLVLDGYGSDDVDTRKVCNGDRAFQFHDSLVVPSLLHCWLF</sequence>
<name>A0ACB9DIJ6_ARCLA</name>
<organism evidence="1 2">
    <name type="scientific">Arctium lappa</name>
    <name type="common">Greater burdock</name>
    <name type="synonym">Lappa major</name>
    <dbReference type="NCBI Taxonomy" id="4217"/>
    <lineage>
        <taxon>Eukaryota</taxon>
        <taxon>Viridiplantae</taxon>
        <taxon>Streptophyta</taxon>
        <taxon>Embryophyta</taxon>
        <taxon>Tracheophyta</taxon>
        <taxon>Spermatophyta</taxon>
        <taxon>Magnoliopsida</taxon>
        <taxon>eudicotyledons</taxon>
        <taxon>Gunneridae</taxon>
        <taxon>Pentapetalae</taxon>
        <taxon>asterids</taxon>
        <taxon>campanulids</taxon>
        <taxon>Asterales</taxon>
        <taxon>Asteraceae</taxon>
        <taxon>Carduoideae</taxon>
        <taxon>Cardueae</taxon>
        <taxon>Arctiinae</taxon>
        <taxon>Arctium</taxon>
    </lineage>
</organism>
<dbReference type="Proteomes" id="UP001055879">
    <property type="component" value="Linkage Group LG03"/>
</dbReference>
<keyword evidence="2" id="KW-1185">Reference proteome</keyword>
<gene>
    <name evidence="1" type="ORF">L6452_08502</name>
</gene>
<protein>
    <submittedName>
        <fullName evidence="1">Uncharacterized protein</fullName>
    </submittedName>
</protein>
<comment type="caution">
    <text evidence="1">The sequence shown here is derived from an EMBL/GenBank/DDBJ whole genome shotgun (WGS) entry which is preliminary data.</text>
</comment>